<accession>A0ABV3QWL4</accession>
<feature type="transmembrane region" description="Helical" evidence="1">
    <location>
        <begin position="31"/>
        <end position="51"/>
    </location>
</feature>
<evidence type="ECO:0000256" key="1">
    <source>
        <dbReference type="SAM" id="Phobius"/>
    </source>
</evidence>
<evidence type="ECO:0008006" key="4">
    <source>
        <dbReference type="Google" id="ProtNLM"/>
    </source>
</evidence>
<evidence type="ECO:0000313" key="2">
    <source>
        <dbReference type="EMBL" id="MEW9804727.1"/>
    </source>
</evidence>
<sequence>MASLFSKKWLYRVASALILGGFALLCQPFTHALFVIGFPILLAGVALFMILDHVPDGRIEEDNNA</sequence>
<dbReference type="EMBL" id="JBFOCI010000001">
    <property type="protein sequence ID" value="MEW9804727.1"/>
    <property type="molecule type" value="Genomic_DNA"/>
</dbReference>
<dbReference type="Proteomes" id="UP001556196">
    <property type="component" value="Unassembled WGS sequence"/>
</dbReference>
<keyword evidence="3" id="KW-1185">Reference proteome</keyword>
<name>A0ABV3QWL4_9HYPH</name>
<keyword evidence="1" id="KW-0812">Transmembrane</keyword>
<dbReference type="RefSeq" id="WP_367721774.1">
    <property type="nucleotide sequence ID" value="NZ_JBFOCH010000006.1"/>
</dbReference>
<comment type="caution">
    <text evidence="2">The sequence shown here is derived from an EMBL/GenBank/DDBJ whole genome shotgun (WGS) entry which is preliminary data.</text>
</comment>
<evidence type="ECO:0000313" key="3">
    <source>
        <dbReference type="Proteomes" id="UP001556196"/>
    </source>
</evidence>
<keyword evidence="1" id="KW-1133">Transmembrane helix</keyword>
<reference evidence="2 3" key="1">
    <citation type="submission" date="2024-06" db="EMBL/GenBank/DDBJ databases">
        <authorList>
            <person name="Tuo L."/>
        </authorList>
    </citation>
    <scope>NUCLEOTIDE SEQUENCE [LARGE SCALE GENOMIC DNA]</scope>
    <source>
        <strain evidence="2 3">ZMM04-5</strain>
    </source>
</reference>
<keyword evidence="1" id="KW-0472">Membrane</keyword>
<gene>
    <name evidence="2" type="ORF">ABUE31_01855</name>
</gene>
<proteinExistence type="predicted"/>
<organism evidence="2 3">
    <name type="scientific">Mesorhizobium marinum</name>
    <dbReference type="NCBI Taxonomy" id="3228790"/>
    <lineage>
        <taxon>Bacteria</taxon>
        <taxon>Pseudomonadati</taxon>
        <taxon>Pseudomonadota</taxon>
        <taxon>Alphaproteobacteria</taxon>
        <taxon>Hyphomicrobiales</taxon>
        <taxon>Phyllobacteriaceae</taxon>
        <taxon>Mesorhizobium</taxon>
    </lineage>
</organism>
<protein>
    <recommendedName>
        <fullName evidence="4">DUF2933 domain-containing protein</fullName>
    </recommendedName>
</protein>